<feature type="region of interest" description="Disordered" evidence="1">
    <location>
        <begin position="184"/>
        <end position="241"/>
    </location>
</feature>
<sequence length="321" mass="34909">MRSAIFVDAGFLLSVGSSTITGTSLRASTTVDTEPLIRGILRATAEDSGLDPLRLYWYDAARHGVFTEEHRRIALLDDVKVRLGRLGVNGQQKGVDLRLGLDLVEIARNGAARTAYLLTGDDDLAEAVEAAQDLGMRVVLMAVASRTHRLGWHSVAEHLALQVDRIIALPQELIEETFRPVSRTAAPSAAPRPHPPLLGASATPSRPEILPTPGEVAARSTPPPLYSTSSRTEGPSPAEHPAESLLDVARTVAENAARSWYGSTTMQELEEVVGDRPFLPADIDGALLRDCAEKIGTEDTSRQSVRRHLREVFWETIDQLH</sequence>
<dbReference type="InterPro" id="IPR021139">
    <property type="entry name" value="NYN"/>
</dbReference>
<reference evidence="3 4" key="1">
    <citation type="submission" date="2024-09" db="EMBL/GenBank/DDBJ databases">
        <authorList>
            <person name="Sun Q."/>
            <person name="Mori K."/>
        </authorList>
    </citation>
    <scope>NUCLEOTIDE SEQUENCE [LARGE SCALE GENOMIC DNA]</scope>
    <source>
        <strain evidence="3 4">CICC 10874</strain>
    </source>
</reference>
<evidence type="ECO:0000313" key="3">
    <source>
        <dbReference type="EMBL" id="MFC0674194.1"/>
    </source>
</evidence>
<dbReference type="Proteomes" id="UP001589793">
    <property type="component" value="Unassembled WGS sequence"/>
</dbReference>
<evidence type="ECO:0000259" key="2">
    <source>
        <dbReference type="Pfam" id="PF01936"/>
    </source>
</evidence>
<accession>A0ABV6RB25</accession>
<organism evidence="3 4">
    <name type="scientific">Brachybacterium hainanense</name>
    <dbReference type="NCBI Taxonomy" id="1541174"/>
    <lineage>
        <taxon>Bacteria</taxon>
        <taxon>Bacillati</taxon>
        <taxon>Actinomycetota</taxon>
        <taxon>Actinomycetes</taxon>
        <taxon>Micrococcales</taxon>
        <taxon>Dermabacteraceae</taxon>
        <taxon>Brachybacterium</taxon>
    </lineage>
</organism>
<keyword evidence="4" id="KW-1185">Reference proteome</keyword>
<evidence type="ECO:0000313" key="4">
    <source>
        <dbReference type="Proteomes" id="UP001589793"/>
    </source>
</evidence>
<dbReference type="CDD" id="cd18722">
    <property type="entry name" value="PIN_NicB-like"/>
    <property type="match status" value="1"/>
</dbReference>
<dbReference type="Gene3D" id="3.40.50.1010">
    <property type="entry name" value="5'-nuclease"/>
    <property type="match status" value="1"/>
</dbReference>
<feature type="domain" description="NYN" evidence="2">
    <location>
        <begin position="85"/>
        <end position="167"/>
    </location>
</feature>
<proteinExistence type="predicted"/>
<dbReference type="RefSeq" id="WP_376980131.1">
    <property type="nucleotide sequence ID" value="NZ_JBHLSV010000010.1"/>
</dbReference>
<gene>
    <name evidence="3" type="ORF">ACFFF6_09520</name>
</gene>
<dbReference type="EMBL" id="JBHLSV010000010">
    <property type="protein sequence ID" value="MFC0674194.1"/>
    <property type="molecule type" value="Genomic_DNA"/>
</dbReference>
<protein>
    <submittedName>
        <fullName evidence="3">NYN domain-containing protein</fullName>
    </submittedName>
</protein>
<dbReference type="Pfam" id="PF01936">
    <property type="entry name" value="NYN"/>
    <property type="match status" value="1"/>
</dbReference>
<name>A0ABV6RB25_9MICO</name>
<evidence type="ECO:0000256" key="1">
    <source>
        <dbReference type="SAM" id="MobiDB-lite"/>
    </source>
</evidence>
<comment type="caution">
    <text evidence="3">The sequence shown here is derived from an EMBL/GenBank/DDBJ whole genome shotgun (WGS) entry which is preliminary data.</text>
</comment>